<protein>
    <submittedName>
        <fullName evidence="2">Uncharacterized protein</fullName>
    </submittedName>
</protein>
<accession>A0A6G1IJ84</accession>
<evidence type="ECO:0000313" key="2">
    <source>
        <dbReference type="EMBL" id="KAF2677959.1"/>
    </source>
</evidence>
<feature type="transmembrane region" description="Helical" evidence="1">
    <location>
        <begin position="21"/>
        <end position="44"/>
    </location>
</feature>
<keyword evidence="1" id="KW-0472">Membrane</keyword>
<keyword evidence="3" id="KW-1185">Reference proteome</keyword>
<evidence type="ECO:0000256" key="1">
    <source>
        <dbReference type="SAM" id="Phobius"/>
    </source>
</evidence>
<dbReference type="PROSITE" id="PS51257">
    <property type="entry name" value="PROKAR_LIPOPROTEIN"/>
    <property type="match status" value="1"/>
</dbReference>
<dbReference type="AlphaFoldDB" id="A0A6G1IJ84"/>
<proteinExistence type="predicted"/>
<feature type="transmembrane region" description="Helical" evidence="1">
    <location>
        <begin position="50"/>
        <end position="70"/>
    </location>
</feature>
<gene>
    <name evidence="2" type="ORF">K458DRAFT_144400</name>
</gene>
<name>A0A6G1IJ84_9PLEO</name>
<keyword evidence="1" id="KW-1133">Transmembrane helix</keyword>
<dbReference type="Proteomes" id="UP000799291">
    <property type="component" value="Unassembled WGS sequence"/>
</dbReference>
<sequence length="135" mass="15602">MDRAASRWQNLSMVAGLGCRLFPPIPPELLLAFFLFISFILWIGGWPVRLIYLGYSLMVAWPSSVASLLARTRLYRLSFWARCDISYLRAFISAPDEVGCTLYCVCLSQVWTGLDITFLMRGHFFYYYRGYSLRG</sequence>
<dbReference type="EMBL" id="MU005616">
    <property type="protein sequence ID" value="KAF2677959.1"/>
    <property type="molecule type" value="Genomic_DNA"/>
</dbReference>
<evidence type="ECO:0000313" key="3">
    <source>
        <dbReference type="Proteomes" id="UP000799291"/>
    </source>
</evidence>
<reference evidence="2" key="1">
    <citation type="journal article" date="2020" name="Stud. Mycol.">
        <title>101 Dothideomycetes genomes: a test case for predicting lifestyles and emergence of pathogens.</title>
        <authorList>
            <person name="Haridas S."/>
            <person name="Albert R."/>
            <person name="Binder M."/>
            <person name="Bloem J."/>
            <person name="Labutti K."/>
            <person name="Salamov A."/>
            <person name="Andreopoulos B."/>
            <person name="Baker S."/>
            <person name="Barry K."/>
            <person name="Bills G."/>
            <person name="Bluhm B."/>
            <person name="Cannon C."/>
            <person name="Castanera R."/>
            <person name="Culley D."/>
            <person name="Daum C."/>
            <person name="Ezra D."/>
            <person name="Gonzalez J."/>
            <person name="Henrissat B."/>
            <person name="Kuo A."/>
            <person name="Liang C."/>
            <person name="Lipzen A."/>
            <person name="Lutzoni F."/>
            <person name="Magnuson J."/>
            <person name="Mondo S."/>
            <person name="Nolan M."/>
            <person name="Ohm R."/>
            <person name="Pangilinan J."/>
            <person name="Park H.-J."/>
            <person name="Ramirez L."/>
            <person name="Alfaro M."/>
            <person name="Sun H."/>
            <person name="Tritt A."/>
            <person name="Yoshinaga Y."/>
            <person name="Zwiers L.-H."/>
            <person name="Turgeon B."/>
            <person name="Goodwin S."/>
            <person name="Spatafora J."/>
            <person name="Crous P."/>
            <person name="Grigoriev I."/>
        </authorList>
    </citation>
    <scope>NUCLEOTIDE SEQUENCE</scope>
    <source>
        <strain evidence="2">CBS 122367</strain>
    </source>
</reference>
<keyword evidence="1" id="KW-0812">Transmembrane</keyword>
<organism evidence="2 3">
    <name type="scientific">Lentithecium fluviatile CBS 122367</name>
    <dbReference type="NCBI Taxonomy" id="1168545"/>
    <lineage>
        <taxon>Eukaryota</taxon>
        <taxon>Fungi</taxon>
        <taxon>Dikarya</taxon>
        <taxon>Ascomycota</taxon>
        <taxon>Pezizomycotina</taxon>
        <taxon>Dothideomycetes</taxon>
        <taxon>Pleosporomycetidae</taxon>
        <taxon>Pleosporales</taxon>
        <taxon>Massarineae</taxon>
        <taxon>Lentitheciaceae</taxon>
        <taxon>Lentithecium</taxon>
    </lineage>
</organism>